<accession>Q4SA89</accession>
<reference evidence="1" key="2">
    <citation type="submission" date="2004-02" db="EMBL/GenBank/DDBJ databases">
        <authorList>
            <consortium name="Genoscope"/>
            <consortium name="Whitehead Institute Centre for Genome Research"/>
        </authorList>
    </citation>
    <scope>NUCLEOTIDE SEQUENCE</scope>
</reference>
<sequence length="30" mass="3371">MAGLIKKQILKHLSRSVLNWFSVSSRGASR</sequence>
<organism evidence="1">
    <name type="scientific">Tetraodon nigroviridis</name>
    <name type="common">Spotted green pufferfish</name>
    <name type="synonym">Chelonodon nigroviridis</name>
    <dbReference type="NCBI Taxonomy" id="99883"/>
    <lineage>
        <taxon>Eukaryota</taxon>
        <taxon>Metazoa</taxon>
        <taxon>Chordata</taxon>
        <taxon>Craniata</taxon>
        <taxon>Vertebrata</taxon>
        <taxon>Euteleostomi</taxon>
        <taxon>Actinopterygii</taxon>
        <taxon>Neopterygii</taxon>
        <taxon>Teleostei</taxon>
        <taxon>Neoteleostei</taxon>
        <taxon>Acanthomorphata</taxon>
        <taxon>Eupercaria</taxon>
        <taxon>Tetraodontiformes</taxon>
        <taxon>Tetradontoidea</taxon>
        <taxon>Tetraodontidae</taxon>
        <taxon>Tetraodon</taxon>
    </lineage>
</organism>
<dbReference type="EMBL" id="CAAE01014691">
    <property type="protein sequence ID" value="CAG02443.1"/>
    <property type="molecule type" value="Genomic_DNA"/>
</dbReference>
<reference evidence="1" key="1">
    <citation type="journal article" date="2004" name="Nature">
        <title>Genome duplication in the teleost fish Tetraodon nigroviridis reveals the early vertebrate proto-karyotype.</title>
        <authorList>
            <person name="Jaillon O."/>
            <person name="Aury J.-M."/>
            <person name="Brunet F."/>
            <person name="Petit J.-L."/>
            <person name="Stange-Thomann N."/>
            <person name="Mauceli E."/>
            <person name="Bouneau L."/>
            <person name="Fischer C."/>
            <person name="Ozouf-Costaz C."/>
            <person name="Bernot A."/>
            <person name="Nicaud S."/>
            <person name="Jaffe D."/>
            <person name="Fisher S."/>
            <person name="Lutfalla G."/>
            <person name="Dossat C."/>
            <person name="Segurens B."/>
            <person name="Dasilva C."/>
            <person name="Salanoubat M."/>
            <person name="Levy M."/>
            <person name="Boudet N."/>
            <person name="Castellano S."/>
            <person name="Anthouard V."/>
            <person name="Jubin C."/>
            <person name="Castelli V."/>
            <person name="Katinka M."/>
            <person name="Vacherie B."/>
            <person name="Biemont C."/>
            <person name="Skalli Z."/>
            <person name="Cattolico L."/>
            <person name="Poulain J."/>
            <person name="De Berardinis V."/>
            <person name="Cruaud C."/>
            <person name="Duprat S."/>
            <person name="Brottier P."/>
            <person name="Coutanceau J.-P."/>
            <person name="Gouzy J."/>
            <person name="Parra G."/>
            <person name="Lardier G."/>
            <person name="Chapple C."/>
            <person name="McKernan K.J."/>
            <person name="McEwan P."/>
            <person name="Bosak S."/>
            <person name="Kellis M."/>
            <person name="Volff J.-N."/>
            <person name="Guigo R."/>
            <person name="Zody M.C."/>
            <person name="Mesirov J."/>
            <person name="Lindblad-Toh K."/>
            <person name="Birren B."/>
            <person name="Nusbaum C."/>
            <person name="Kahn D."/>
            <person name="Robinson-Rechavi M."/>
            <person name="Laudet V."/>
            <person name="Schachter V."/>
            <person name="Quetier F."/>
            <person name="Saurin W."/>
            <person name="Scarpelli C."/>
            <person name="Wincker P."/>
            <person name="Lander E.S."/>
            <person name="Weissenbach J."/>
            <person name="Roest Crollius H."/>
        </authorList>
    </citation>
    <scope>NUCLEOTIDE SEQUENCE [LARGE SCALE GENOMIC DNA]</scope>
</reference>
<evidence type="ECO:0000313" key="1">
    <source>
        <dbReference type="EMBL" id="CAG02443.1"/>
    </source>
</evidence>
<gene>
    <name evidence="1" type="ORF">GSTENG00021561001</name>
</gene>
<dbReference type="KEGG" id="tng:GSTEN00021561G001"/>
<proteinExistence type="predicted"/>
<name>Q4SA89_TETNG</name>
<dbReference type="AlphaFoldDB" id="Q4SA89"/>
<protein>
    <submittedName>
        <fullName evidence="1">Chromosome 19 SCAF14691, whole genome shotgun sequence</fullName>
    </submittedName>
</protein>